<keyword evidence="5 13" id="KW-0732">Signal</keyword>
<evidence type="ECO:0000313" key="15">
    <source>
        <dbReference type="Proteomes" id="UP001652623"/>
    </source>
</evidence>
<gene>
    <name evidence="16" type="primary">LOC107414242</name>
</gene>
<keyword evidence="9" id="KW-1133">Transmembrane helix</keyword>
<accession>A0ABM3ZXX6</accession>
<evidence type="ECO:0000256" key="1">
    <source>
        <dbReference type="ARBA" id="ARBA00004479"/>
    </source>
</evidence>
<evidence type="ECO:0000256" key="10">
    <source>
        <dbReference type="ARBA" id="ARBA00023136"/>
    </source>
</evidence>
<feature type="signal peptide" evidence="13">
    <location>
        <begin position="1"/>
        <end position="21"/>
    </location>
</feature>
<dbReference type="InterPro" id="IPR045874">
    <property type="entry name" value="LRK10/LRL21-25-like"/>
</dbReference>
<keyword evidence="10" id="KW-0472">Membrane</keyword>
<dbReference type="InterPro" id="IPR008271">
    <property type="entry name" value="Ser/Thr_kinase_AS"/>
</dbReference>
<evidence type="ECO:0000256" key="2">
    <source>
        <dbReference type="ARBA" id="ARBA00022527"/>
    </source>
</evidence>
<evidence type="ECO:0000256" key="4">
    <source>
        <dbReference type="ARBA" id="ARBA00022692"/>
    </source>
</evidence>
<evidence type="ECO:0000256" key="6">
    <source>
        <dbReference type="ARBA" id="ARBA00022741"/>
    </source>
</evidence>
<keyword evidence="2" id="KW-0723">Serine/threonine-protein kinase</keyword>
<proteinExistence type="predicted"/>
<evidence type="ECO:0000256" key="7">
    <source>
        <dbReference type="ARBA" id="ARBA00022777"/>
    </source>
</evidence>
<feature type="chain" id="PRO_5046764801" evidence="13">
    <location>
        <begin position="22"/>
        <end position="639"/>
    </location>
</feature>
<dbReference type="Proteomes" id="UP001652623">
    <property type="component" value="Chromosome 12"/>
</dbReference>
<evidence type="ECO:0000256" key="8">
    <source>
        <dbReference type="ARBA" id="ARBA00022840"/>
    </source>
</evidence>
<evidence type="ECO:0000256" key="12">
    <source>
        <dbReference type="PROSITE-ProRule" id="PRU10141"/>
    </source>
</evidence>
<evidence type="ECO:0000256" key="9">
    <source>
        <dbReference type="ARBA" id="ARBA00022989"/>
    </source>
</evidence>
<dbReference type="InterPro" id="IPR000719">
    <property type="entry name" value="Prot_kinase_dom"/>
</dbReference>
<keyword evidence="6 12" id="KW-0547">Nucleotide-binding</keyword>
<feature type="binding site" evidence="12">
    <location>
        <position position="350"/>
    </location>
    <ligand>
        <name>ATP</name>
        <dbReference type="ChEBI" id="CHEBI:30616"/>
    </ligand>
</feature>
<dbReference type="Gene3D" id="1.10.510.10">
    <property type="entry name" value="Transferase(Phosphotransferase) domain 1"/>
    <property type="match status" value="1"/>
</dbReference>
<dbReference type="PROSITE" id="PS00107">
    <property type="entry name" value="PROTEIN_KINASE_ATP"/>
    <property type="match status" value="1"/>
</dbReference>
<evidence type="ECO:0000256" key="11">
    <source>
        <dbReference type="ARBA" id="ARBA00023180"/>
    </source>
</evidence>
<evidence type="ECO:0000256" key="13">
    <source>
        <dbReference type="SAM" id="SignalP"/>
    </source>
</evidence>
<reference evidence="16" key="1">
    <citation type="submission" date="2025-08" db="UniProtKB">
        <authorList>
            <consortium name="RefSeq"/>
        </authorList>
    </citation>
    <scope>IDENTIFICATION</scope>
    <source>
        <tissue evidence="16">Seedling</tissue>
    </source>
</reference>
<protein>
    <submittedName>
        <fullName evidence="16">Rust resistance kinase Lr10-like isoform X1</fullName>
    </submittedName>
</protein>
<keyword evidence="8 12" id="KW-0067">ATP-binding</keyword>
<dbReference type="InterPro" id="IPR011009">
    <property type="entry name" value="Kinase-like_dom_sf"/>
</dbReference>
<dbReference type="RefSeq" id="XP_060669335.1">
    <property type="nucleotide sequence ID" value="XM_060813352.1"/>
</dbReference>
<dbReference type="Gene3D" id="3.30.200.20">
    <property type="entry name" value="Phosphorylase Kinase, domain 1"/>
    <property type="match status" value="1"/>
</dbReference>
<feature type="domain" description="Protein kinase" evidence="14">
    <location>
        <begin position="322"/>
        <end position="612"/>
    </location>
</feature>
<evidence type="ECO:0000256" key="5">
    <source>
        <dbReference type="ARBA" id="ARBA00022729"/>
    </source>
</evidence>
<keyword evidence="3" id="KW-0808">Transferase</keyword>
<evidence type="ECO:0000259" key="14">
    <source>
        <dbReference type="PROSITE" id="PS50011"/>
    </source>
</evidence>
<dbReference type="InterPro" id="IPR017441">
    <property type="entry name" value="Protein_kinase_ATP_BS"/>
</dbReference>
<sequence length="639" mass="72009">MAADPLFVVFLLTCLMLFSLAQQQGHNESCVDPFMCGKLGEISYPFKNLWGRPPDECGLYTVDCSDWKNPKFQLKGGGHWYGVQQISQAGSITINDPTLQKKLKSRRCESLESFGLPRPDWFSNVSSPNIVSLFKCKRSSLHNITSPTSDFQYSTTCGDYYLYYSISSDPRRLLDSSSFPNFPQDNCSFIQLPAAKNPANPNDFFSFFTAEFPLEVTVLYGCIPCYKEKRRCLHDKKQSHHCAPKAGNRGSWKLKLGIGLAALSVGLLVLVVCLMRRCSSNRYIFFRRKPNLAQQNVEAFLKIHGPLPTRRYSYLDVKKMTNSFTNKIGQGGYGSVYKGKLQNGCPVAVKVLKQSKGNGEEFINEVATIVRTSHVNIVALLGFCVEGSKRALIYEFMCNGSLERFIFKENHYQKENHQLEWGTLYMISLGIARGLEYLHRGCNTRILHFDIKPHNILLDKDFSPKISDFGLAKVCTREESIISMLEARGTIGYIAPEVFCRSFGGVSYKSDVYSFGMMVLEMIGGRKNVDIGADHTSEIYFPHWIYKRLELDDELGLKGIRNQEDNAKVRKMVTMGLWCIQTDPSNRPTMSKVIEMLEGSVDSLQVPPKPFLSSPSRLPTDSSTSLIQAWSHGSDVANT</sequence>
<keyword evidence="7" id="KW-0418">Kinase</keyword>
<name>A0ABM3ZXX6_ZIZJJ</name>
<keyword evidence="4" id="KW-0812">Transmembrane</keyword>
<comment type="subcellular location">
    <subcellularLocation>
        <location evidence="1">Membrane</location>
        <topology evidence="1">Single-pass type I membrane protein</topology>
    </subcellularLocation>
</comment>
<evidence type="ECO:0000313" key="16">
    <source>
        <dbReference type="RefSeq" id="XP_060669335.1"/>
    </source>
</evidence>
<dbReference type="PANTHER" id="PTHR27009">
    <property type="entry name" value="RUST RESISTANCE KINASE LR10-RELATED"/>
    <property type="match status" value="1"/>
</dbReference>
<dbReference type="Pfam" id="PF00069">
    <property type="entry name" value="Pkinase"/>
    <property type="match status" value="1"/>
</dbReference>
<dbReference type="SMART" id="SM00220">
    <property type="entry name" value="S_TKc"/>
    <property type="match status" value="1"/>
</dbReference>
<dbReference type="PROSITE" id="PS00108">
    <property type="entry name" value="PROTEIN_KINASE_ST"/>
    <property type="match status" value="1"/>
</dbReference>
<dbReference type="PROSITE" id="PS50011">
    <property type="entry name" value="PROTEIN_KINASE_DOM"/>
    <property type="match status" value="1"/>
</dbReference>
<keyword evidence="15" id="KW-1185">Reference proteome</keyword>
<keyword evidence="11" id="KW-0325">Glycoprotein</keyword>
<dbReference type="SUPFAM" id="SSF56112">
    <property type="entry name" value="Protein kinase-like (PK-like)"/>
    <property type="match status" value="1"/>
</dbReference>
<dbReference type="CDD" id="cd14066">
    <property type="entry name" value="STKc_IRAK"/>
    <property type="match status" value="1"/>
</dbReference>
<organism evidence="15 16">
    <name type="scientific">Ziziphus jujuba</name>
    <name type="common">Chinese jujube</name>
    <name type="synonym">Ziziphus sativa</name>
    <dbReference type="NCBI Taxonomy" id="326968"/>
    <lineage>
        <taxon>Eukaryota</taxon>
        <taxon>Viridiplantae</taxon>
        <taxon>Streptophyta</taxon>
        <taxon>Embryophyta</taxon>
        <taxon>Tracheophyta</taxon>
        <taxon>Spermatophyta</taxon>
        <taxon>Magnoliopsida</taxon>
        <taxon>eudicotyledons</taxon>
        <taxon>Gunneridae</taxon>
        <taxon>Pentapetalae</taxon>
        <taxon>rosids</taxon>
        <taxon>fabids</taxon>
        <taxon>Rosales</taxon>
        <taxon>Rhamnaceae</taxon>
        <taxon>Paliureae</taxon>
        <taxon>Ziziphus</taxon>
    </lineage>
</organism>
<dbReference type="GeneID" id="107414242"/>
<evidence type="ECO:0000256" key="3">
    <source>
        <dbReference type="ARBA" id="ARBA00022679"/>
    </source>
</evidence>